<evidence type="ECO:0000313" key="1">
    <source>
        <dbReference type="EMBL" id="GFQ77793.1"/>
    </source>
</evidence>
<dbReference type="PANTHER" id="PTHR46060">
    <property type="entry name" value="MARINER MOS1 TRANSPOSASE-LIKE PROTEIN"/>
    <property type="match status" value="1"/>
</dbReference>
<dbReference type="EMBL" id="BMAO01011925">
    <property type="protein sequence ID" value="GFQ77793.1"/>
    <property type="molecule type" value="Genomic_DNA"/>
</dbReference>
<reference evidence="1" key="1">
    <citation type="submission" date="2020-07" db="EMBL/GenBank/DDBJ databases">
        <title>Multicomponent nature underlies the extraordinary mechanical properties of spider dragline silk.</title>
        <authorList>
            <person name="Kono N."/>
            <person name="Nakamura H."/>
            <person name="Mori M."/>
            <person name="Yoshida Y."/>
            <person name="Ohtoshi R."/>
            <person name="Malay A.D."/>
            <person name="Moran D.A.P."/>
            <person name="Tomita M."/>
            <person name="Numata K."/>
            <person name="Arakawa K."/>
        </authorList>
    </citation>
    <scope>NUCLEOTIDE SEQUENCE</scope>
</reference>
<dbReference type="InterPro" id="IPR036397">
    <property type="entry name" value="RNaseH_sf"/>
</dbReference>
<sequence>MNKKNNEIWIVANYSLNYRYCLQLDVLNKEIQHKHPPLAYRKSATLHHEEARPQVARKIAQRIAELCWETLPQAACSNITPSDYHLFRPL</sequence>
<dbReference type="AlphaFoldDB" id="A0A8X6KP63"/>
<dbReference type="GO" id="GO:0003690">
    <property type="term" value="F:double-stranded DNA binding"/>
    <property type="evidence" value="ECO:0007669"/>
    <property type="project" value="TreeGrafter"/>
</dbReference>
<gene>
    <name evidence="1" type="ORF">TNCT_9281</name>
</gene>
<accession>A0A8X6KP63</accession>
<dbReference type="Proteomes" id="UP000887116">
    <property type="component" value="Unassembled WGS sequence"/>
</dbReference>
<protein>
    <submittedName>
        <fullName evidence="1">Uncharacterized protein</fullName>
    </submittedName>
</protein>
<dbReference type="GO" id="GO:0046975">
    <property type="term" value="F:histone H3K36 methyltransferase activity"/>
    <property type="evidence" value="ECO:0007669"/>
    <property type="project" value="TreeGrafter"/>
</dbReference>
<evidence type="ECO:0000313" key="2">
    <source>
        <dbReference type="Proteomes" id="UP000887116"/>
    </source>
</evidence>
<keyword evidence="2" id="KW-1185">Reference proteome</keyword>
<dbReference type="GO" id="GO:0035861">
    <property type="term" value="C:site of double-strand break"/>
    <property type="evidence" value="ECO:0007669"/>
    <property type="project" value="TreeGrafter"/>
</dbReference>
<dbReference type="GO" id="GO:0015074">
    <property type="term" value="P:DNA integration"/>
    <property type="evidence" value="ECO:0007669"/>
    <property type="project" value="TreeGrafter"/>
</dbReference>
<dbReference type="GO" id="GO:0000793">
    <property type="term" value="C:condensed chromosome"/>
    <property type="evidence" value="ECO:0007669"/>
    <property type="project" value="TreeGrafter"/>
</dbReference>
<dbReference type="GO" id="GO:0003697">
    <property type="term" value="F:single-stranded DNA binding"/>
    <property type="evidence" value="ECO:0007669"/>
    <property type="project" value="TreeGrafter"/>
</dbReference>
<dbReference type="GO" id="GO:0006303">
    <property type="term" value="P:double-strand break repair via nonhomologous end joining"/>
    <property type="evidence" value="ECO:0007669"/>
    <property type="project" value="TreeGrafter"/>
</dbReference>
<dbReference type="GO" id="GO:0044547">
    <property type="term" value="F:DNA topoisomerase binding"/>
    <property type="evidence" value="ECO:0007669"/>
    <property type="project" value="TreeGrafter"/>
</dbReference>
<proteinExistence type="predicted"/>
<dbReference type="GO" id="GO:0000729">
    <property type="term" value="P:DNA double-strand break processing"/>
    <property type="evidence" value="ECO:0007669"/>
    <property type="project" value="TreeGrafter"/>
</dbReference>
<dbReference type="GO" id="GO:0005634">
    <property type="term" value="C:nucleus"/>
    <property type="evidence" value="ECO:0007669"/>
    <property type="project" value="TreeGrafter"/>
</dbReference>
<comment type="caution">
    <text evidence="1">The sequence shown here is derived from an EMBL/GenBank/DDBJ whole genome shotgun (WGS) entry which is preliminary data.</text>
</comment>
<dbReference type="GO" id="GO:0031297">
    <property type="term" value="P:replication fork processing"/>
    <property type="evidence" value="ECO:0007669"/>
    <property type="project" value="TreeGrafter"/>
</dbReference>
<dbReference type="PANTHER" id="PTHR46060:SF2">
    <property type="entry name" value="HISTONE-LYSINE N-METHYLTRANSFERASE SETMAR"/>
    <property type="match status" value="1"/>
</dbReference>
<dbReference type="GO" id="GO:0000014">
    <property type="term" value="F:single-stranded DNA endodeoxyribonuclease activity"/>
    <property type="evidence" value="ECO:0007669"/>
    <property type="project" value="TreeGrafter"/>
</dbReference>
<dbReference type="InterPro" id="IPR052709">
    <property type="entry name" value="Transposase-MT_Hybrid"/>
</dbReference>
<dbReference type="GO" id="GO:0044774">
    <property type="term" value="P:mitotic DNA integrity checkpoint signaling"/>
    <property type="evidence" value="ECO:0007669"/>
    <property type="project" value="TreeGrafter"/>
</dbReference>
<dbReference type="OrthoDB" id="8056906at2759"/>
<organism evidence="1 2">
    <name type="scientific">Trichonephila clavata</name>
    <name type="common">Joro spider</name>
    <name type="synonym">Nephila clavata</name>
    <dbReference type="NCBI Taxonomy" id="2740835"/>
    <lineage>
        <taxon>Eukaryota</taxon>
        <taxon>Metazoa</taxon>
        <taxon>Ecdysozoa</taxon>
        <taxon>Arthropoda</taxon>
        <taxon>Chelicerata</taxon>
        <taxon>Arachnida</taxon>
        <taxon>Araneae</taxon>
        <taxon>Araneomorphae</taxon>
        <taxon>Entelegynae</taxon>
        <taxon>Araneoidea</taxon>
        <taxon>Nephilidae</taxon>
        <taxon>Trichonephila</taxon>
    </lineage>
</organism>
<dbReference type="Gene3D" id="3.30.420.10">
    <property type="entry name" value="Ribonuclease H-like superfamily/Ribonuclease H"/>
    <property type="match status" value="1"/>
</dbReference>
<dbReference type="GO" id="GO:0042800">
    <property type="term" value="F:histone H3K4 methyltransferase activity"/>
    <property type="evidence" value="ECO:0007669"/>
    <property type="project" value="TreeGrafter"/>
</dbReference>
<name>A0A8X6KP63_TRICU</name>